<proteinExistence type="predicted"/>
<sequence>MQLKAVSLYEPIPRRPSALGYTNITTFLTLLEPDWRFSAPRKFAKTEKGAKWCAHNRKVAQ</sequence>
<comment type="caution">
    <text evidence="1">The sequence shown here is derived from an EMBL/GenBank/DDBJ whole genome shotgun (WGS) entry which is preliminary data.</text>
</comment>
<reference evidence="1 2" key="1">
    <citation type="journal article" date="2019" name="Sci. Rep.">
        <title>Orb-weaving spider Araneus ventricosus genome elucidates the spidroin gene catalogue.</title>
        <authorList>
            <person name="Kono N."/>
            <person name="Nakamura H."/>
            <person name="Ohtoshi R."/>
            <person name="Moran D.A.P."/>
            <person name="Shinohara A."/>
            <person name="Yoshida Y."/>
            <person name="Fujiwara M."/>
            <person name="Mori M."/>
            <person name="Tomita M."/>
            <person name="Arakawa K."/>
        </authorList>
    </citation>
    <scope>NUCLEOTIDE SEQUENCE [LARGE SCALE GENOMIC DNA]</scope>
</reference>
<name>A0A4Y2TGQ5_ARAVE</name>
<evidence type="ECO:0000313" key="1">
    <source>
        <dbReference type="EMBL" id="GBN99812.1"/>
    </source>
</evidence>
<keyword evidence="2" id="KW-1185">Reference proteome</keyword>
<dbReference type="AlphaFoldDB" id="A0A4Y2TGQ5"/>
<feature type="non-terminal residue" evidence="1">
    <location>
        <position position="61"/>
    </location>
</feature>
<protein>
    <submittedName>
        <fullName evidence="1">Uncharacterized protein</fullName>
    </submittedName>
</protein>
<accession>A0A4Y2TGQ5</accession>
<dbReference type="Proteomes" id="UP000499080">
    <property type="component" value="Unassembled WGS sequence"/>
</dbReference>
<organism evidence="1 2">
    <name type="scientific">Araneus ventricosus</name>
    <name type="common">Orbweaver spider</name>
    <name type="synonym">Epeira ventricosa</name>
    <dbReference type="NCBI Taxonomy" id="182803"/>
    <lineage>
        <taxon>Eukaryota</taxon>
        <taxon>Metazoa</taxon>
        <taxon>Ecdysozoa</taxon>
        <taxon>Arthropoda</taxon>
        <taxon>Chelicerata</taxon>
        <taxon>Arachnida</taxon>
        <taxon>Araneae</taxon>
        <taxon>Araneomorphae</taxon>
        <taxon>Entelegynae</taxon>
        <taxon>Araneoidea</taxon>
        <taxon>Araneidae</taxon>
        <taxon>Araneus</taxon>
    </lineage>
</organism>
<gene>
    <name evidence="1" type="ORF">AVEN_65827_1</name>
</gene>
<dbReference type="EMBL" id="BGPR01028581">
    <property type="protein sequence ID" value="GBN99812.1"/>
    <property type="molecule type" value="Genomic_DNA"/>
</dbReference>
<evidence type="ECO:0000313" key="2">
    <source>
        <dbReference type="Proteomes" id="UP000499080"/>
    </source>
</evidence>